<dbReference type="SUPFAM" id="SSF88659">
    <property type="entry name" value="Sigma3 and sigma4 domains of RNA polymerase sigma factors"/>
    <property type="match status" value="1"/>
</dbReference>
<feature type="domain" description="RNA polymerase sigma factor 70 region 4 type 2" evidence="7">
    <location>
        <begin position="108"/>
        <end position="160"/>
    </location>
</feature>
<proteinExistence type="inferred from homology"/>
<sequence>MSRWKDTLDALMHERAAALFGYAYVLTGDADTAEDLLQDALVRTFRVNRRSGTVNEAHAYVKRAISTAFIDGHRRTEARPQRHAHDAGDFAGASATTPDHAPAADAHLDLHAAILTLPPRERACVVLRYLDDMPIAAVAAELGLADGSVKRYLSDGVARLRPLVSTLDFPTDSPDTVPVRTRGGTR</sequence>
<dbReference type="Proteomes" id="UP001157125">
    <property type="component" value="Unassembled WGS sequence"/>
</dbReference>
<evidence type="ECO:0000256" key="3">
    <source>
        <dbReference type="ARBA" id="ARBA00023082"/>
    </source>
</evidence>
<protein>
    <submittedName>
        <fullName evidence="8">RNA polymerase sigma24 factor</fullName>
    </submittedName>
</protein>
<keyword evidence="3" id="KW-0731">Sigma factor</keyword>
<dbReference type="RefSeq" id="WP_284327424.1">
    <property type="nucleotide sequence ID" value="NZ_BSUN01000001.1"/>
</dbReference>
<dbReference type="InterPro" id="IPR036388">
    <property type="entry name" value="WH-like_DNA-bd_sf"/>
</dbReference>
<dbReference type="Gene3D" id="1.10.10.10">
    <property type="entry name" value="Winged helix-like DNA-binding domain superfamily/Winged helix DNA-binding domain"/>
    <property type="match status" value="1"/>
</dbReference>
<evidence type="ECO:0000256" key="2">
    <source>
        <dbReference type="ARBA" id="ARBA00023015"/>
    </source>
</evidence>
<dbReference type="InterPro" id="IPR039425">
    <property type="entry name" value="RNA_pol_sigma-70-like"/>
</dbReference>
<dbReference type="EMBL" id="BSUN01000001">
    <property type="protein sequence ID" value="GMA34492.1"/>
    <property type="molecule type" value="Genomic_DNA"/>
</dbReference>
<name>A0ABQ6IBW4_9MICO</name>
<dbReference type="PANTHER" id="PTHR43133:SF50">
    <property type="entry name" value="ECF RNA POLYMERASE SIGMA FACTOR SIGM"/>
    <property type="match status" value="1"/>
</dbReference>
<dbReference type="InterPro" id="IPR014284">
    <property type="entry name" value="RNA_pol_sigma-70_dom"/>
</dbReference>
<evidence type="ECO:0000256" key="4">
    <source>
        <dbReference type="ARBA" id="ARBA00023125"/>
    </source>
</evidence>
<accession>A0ABQ6IBW4</accession>
<gene>
    <name evidence="8" type="ORF">GCM10025876_06960</name>
</gene>
<dbReference type="NCBIfam" id="TIGR02937">
    <property type="entry name" value="sigma70-ECF"/>
    <property type="match status" value="1"/>
</dbReference>
<evidence type="ECO:0000313" key="8">
    <source>
        <dbReference type="EMBL" id="GMA34492.1"/>
    </source>
</evidence>
<keyword evidence="5" id="KW-0804">Transcription</keyword>
<organism evidence="8 9">
    <name type="scientific">Demequina litorisediminis</name>
    <dbReference type="NCBI Taxonomy" id="1849022"/>
    <lineage>
        <taxon>Bacteria</taxon>
        <taxon>Bacillati</taxon>
        <taxon>Actinomycetota</taxon>
        <taxon>Actinomycetes</taxon>
        <taxon>Micrococcales</taxon>
        <taxon>Demequinaceae</taxon>
        <taxon>Demequina</taxon>
    </lineage>
</organism>
<evidence type="ECO:0000256" key="1">
    <source>
        <dbReference type="ARBA" id="ARBA00010641"/>
    </source>
</evidence>
<comment type="similarity">
    <text evidence="1">Belongs to the sigma-70 factor family. ECF subfamily.</text>
</comment>
<reference evidence="9" key="1">
    <citation type="journal article" date="2019" name="Int. J. Syst. Evol. Microbiol.">
        <title>The Global Catalogue of Microorganisms (GCM) 10K type strain sequencing project: providing services to taxonomists for standard genome sequencing and annotation.</title>
        <authorList>
            <consortium name="The Broad Institute Genomics Platform"/>
            <consortium name="The Broad Institute Genome Sequencing Center for Infectious Disease"/>
            <person name="Wu L."/>
            <person name="Ma J."/>
        </authorList>
    </citation>
    <scope>NUCLEOTIDE SEQUENCE [LARGE SCALE GENOMIC DNA]</scope>
    <source>
        <strain evidence="9">NBRC 112299</strain>
    </source>
</reference>
<dbReference type="InterPro" id="IPR013249">
    <property type="entry name" value="RNA_pol_sigma70_r4_t2"/>
</dbReference>
<dbReference type="CDD" id="cd06171">
    <property type="entry name" value="Sigma70_r4"/>
    <property type="match status" value="1"/>
</dbReference>
<dbReference type="PANTHER" id="PTHR43133">
    <property type="entry name" value="RNA POLYMERASE ECF-TYPE SIGMA FACTO"/>
    <property type="match status" value="1"/>
</dbReference>
<dbReference type="InterPro" id="IPR013325">
    <property type="entry name" value="RNA_pol_sigma_r2"/>
</dbReference>
<dbReference type="Pfam" id="PF08281">
    <property type="entry name" value="Sigma70_r4_2"/>
    <property type="match status" value="1"/>
</dbReference>
<comment type="caution">
    <text evidence="8">The sequence shown here is derived from an EMBL/GenBank/DDBJ whole genome shotgun (WGS) entry which is preliminary data.</text>
</comment>
<evidence type="ECO:0000259" key="6">
    <source>
        <dbReference type="Pfam" id="PF04542"/>
    </source>
</evidence>
<dbReference type="Gene3D" id="1.10.1740.10">
    <property type="match status" value="1"/>
</dbReference>
<dbReference type="InterPro" id="IPR013324">
    <property type="entry name" value="RNA_pol_sigma_r3/r4-like"/>
</dbReference>
<keyword evidence="2" id="KW-0805">Transcription regulation</keyword>
<dbReference type="Pfam" id="PF04542">
    <property type="entry name" value="Sigma70_r2"/>
    <property type="match status" value="1"/>
</dbReference>
<evidence type="ECO:0000259" key="7">
    <source>
        <dbReference type="Pfam" id="PF08281"/>
    </source>
</evidence>
<dbReference type="SUPFAM" id="SSF88946">
    <property type="entry name" value="Sigma2 domain of RNA polymerase sigma factors"/>
    <property type="match status" value="1"/>
</dbReference>
<keyword evidence="9" id="KW-1185">Reference proteome</keyword>
<feature type="domain" description="RNA polymerase sigma-70 region 2" evidence="6">
    <location>
        <begin position="16"/>
        <end position="77"/>
    </location>
</feature>
<keyword evidence="4" id="KW-0238">DNA-binding</keyword>
<evidence type="ECO:0000313" key="9">
    <source>
        <dbReference type="Proteomes" id="UP001157125"/>
    </source>
</evidence>
<evidence type="ECO:0000256" key="5">
    <source>
        <dbReference type="ARBA" id="ARBA00023163"/>
    </source>
</evidence>
<dbReference type="InterPro" id="IPR007627">
    <property type="entry name" value="RNA_pol_sigma70_r2"/>
</dbReference>